<evidence type="ECO:0000313" key="1">
    <source>
        <dbReference type="EMBL" id="EMS51249.1"/>
    </source>
</evidence>
<organism evidence="1">
    <name type="scientific">Triticum urartu</name>
    <name type="common">Red wild einkorn</name>
    <name type="synonym">Crithodium urartu</name>
    <dbReference type="NCBI Taxonomy" id="4572"/>
    <lineage>
        <taxon>Eukaryota</taxon>
        <taxon>Viridiplantae</taxon>
        <taxon>Streptophyta</taxon>
        <taxon>Embryophyta</taxon>
        <taxon>Tracheophyta</taxon>
        <taxon>Spermatophyta</taxon>
        <taxon>Magnoliopsida</taxon>
        <taxon>Liliopsida</taxon>
        <taxon>Poales</taxon>
        <taxon>Poaceae</taxon>
        <taxon>BOP clade</taxon>
        <taxon>Pooideae</taxon>
        <taxon>Triticodae</taxon>
        <taxon>Triticeae</taxon>
        <taxon>Triticinae</taxon>
        <taxon>Triticum</taxon>
    </lineage>
</organism>
<accession>M7ZT25</accession>
<gene>
    <name evidence="1" type="ORF">TRIUR3_25763</name>
</gene>
<reference evidence="1" key="1">
    <citation type="journal article" date="2013" name="Nature">
        <title>Draft genome of the wheat A-genome progenitor Triticum urartu.</title>
        <authorList>
            <person name="Ling H.Q."/>
            <person name="Zhao S."/>
            <person name="Liu D."/>
            <person name="Wang J."/>
            <person name="Sun H."/>
            <person name="Zhang C."/>
            <person name="Fan H."/>
            <person name="Li D."/>
            <person name="Dong L."/>
            <person name="Tao Y."/>
            <person name="Gao C."/>
            <person name="Wu H."/>
            <person name="Li Y."/>
            <person name="Cui Y."/>
            <person name="Guo X."/>
            <person name="Zheng S."/>
            <person name="Wang B."/>
            <person name="Yu K."/>
            <person name="Liang Q."/>
            <person name="Yang W."/>
            <person name="Lou X."/>
            <person name="Chen J."/>
            <person name="Feng M."/>
            <person name="Jian J."/>
            <person name="Zhang X."/>
            <person name="Luo G."/>
            <person name="Jiang Y."/>
            <person name="Liu J."/>
            <person name="Wang Z."/>
            <person name="Sha Y."/>
            <person name="Zhang B."/>
            <person name="Wu H."/>
            <person name="Tang D."/>
            <person name="Shen Q."/>
            <person name="Xue P."/>
            <person name="Zou S."/>
            <person name="Wang X."/>
            <person name="Liu X."/>
            <person name="Wang F."/>
            <person name="Yang Y."/>
            <person name="An X."/>
            <person name="Dong Z."/>
            <person name="Zhang K."/>
            <person name="Zhang X."/>
            <person name="Luo M.C."/>
            <person name="Dvorak J."/>
            <person name="Tong Y."/>
            <person name="Wang J."/>
            <person name="Yang H."/>
            <person name="Li Z."/>
            <person name="Wang D."/>
            <person name="Zhang A."/>
            <person name="Wang J."/>
        </authorList>
    </citation>
    <scope>NUCLEOTIDE SEQUENCE</scope>
</reference>
<dbReference type="AlphaFoldDB" id="M7ZT25"/>
<protein>
    <submittedName>
        <fullName evidence="1">Uncharacterized protein</fullName>
    </submittedName>
</protein>
<proteinExistence type="predicted"/>
<sequence length="114" mass="12280">MELLQRGKVQAVMRAVAAVLLEAKQRLAGLPAMRATTAAANHATTGHGKAGTGRQKSCDRGHRSCNGYAVIKLELAFIFAGTSVKICWNRQSNLLESLSRGRRFTATSRGVLLE</sequence>
<dbReference type="EMBL" id="KD222672">
    <property type="protein sequence ID" value="EMS51249.1"/>
    <property type="molecule type" value="Genomic_DNA"/>
</dbReference>
<name>M7ZT25_TRIUA</name>